<organism evidence="1 2">
    <name type="scientific">Dryococelus australis</name>
    <dbReference type="NCBI Taxonomy" id="614101"/>
    <lineage>
        <taxon>Eukaryota</taxon>
        <taxon>Metazoa</taxon>
        <taxon>Ecdysozoa</taxon>
        <taxon>Arthropoda</taxon>
        <taxon>Hexapoda</taxon>
        <taxon>Insecta</taxon>
        <taxon>Pterygota</taxon>
        <taxon>Neoptera</taxon>
        <taxon>Polyneoptera</taxon>
        <taxon>Phasmatodea</taxon>
        <taxon>Verophasmatodea</taxon>
        <taxon>Anareolatae</taxon>
        <taxon>Phasmatidae</taxon>
        <taxon>Eurycanthinae</taxon>
        <taxon>Dryococelus</taxon>
    </lineage>
</organism>
<sequence>MVFTKISSKRIWLHLQVIVQILFCDNHSLELVLSNAVDEVLYILHNNSSKNQRQLAECAAQFDKQMKKIGKIISTRWVASSFRAVSVVWHSFAFLYNHFSASKDDKSRSQTERAMYSGLIR</sequence>
<evidence type="ECO:0000313" key="1">
    <source>
        <dbReference type="EMBL" id="KAJ8872682.1"/>
    </source>
</evidence>
<reference evidence="1 2" key="1">
    <citation type="submission" date="2023-02" db="EMBL/GenBank/DDBJ databases">
        <title>LHISI_Scaffold_Assembly.</title>
        <authorList>
            <person name="Stuart O.P."/>
            <person name="Cleave R."/>
            <person name="Magrath M.J.L."/>
            <person name="Mikheyev A.S."/>
        </authorList>
    </citation>
    <scope>NUCLEOTIDE SEQUENCE [LARGE SCALE GENOMIC DNA]</scope>
    <source>
        <strain evidence="1">Daus_M_001</strain>
        <tissue evidence="1">Leg muscle</tissue>
    </source>
</reference>
<dbReference type="EMBL" id="JARBHB010000011">
    <property type="protein sequence ID" value="KAJ8872682.1"/>
    <property type="molecule type" value="Genomic_DNA"/>
</dbReference>
<dbReference type="Proteomes" id="UP001159363">
    <property type="component" value="Chromosome 10"/>
</dbReference>
<accession>A0ABQ9GKZ1</accession>
<evidence type="ECO:0000313" key="2">
    <source>
        <dbReference type="Proteomes" id="UP001159363"/>
    </source>
</evidence>
<name>A0ABQ9GKZ1_9NEOP</name>
<gene>
    <name evidence="1" type="ORF">PR048_026295</name>
</gene>
<keyword evidence="2" id="KW-1185">Reference proteome</keyword>
<proteinExistence type="predicted"/>
<protein>
    <submittedName>
        <fullName evidence="1">Uncharacterized protein</fullName>
    </submittedName>
</protein>
<comment type="caution">
    <text evidence="1">The sequence shown here is derived from an EMBL/GenBank/DDBJ whole genome shotgun (WGS) entry which is preliminary data.</text>
</comment>